<dbReference type="InterPro" id="IPR000719">
    <property type="entry name" value="Prot_kinase_dom"/>
</dbReference>
<name>A0AA40AZY4_9PEZI</name>
<evidence type="ECO:0000313" key="2">
    <source>
        <dbReference type="EMBL" id="KAK0725096.1"/>
    </source>
</evidence>
<dbReference type="Proteomes" id="UP001172102">
    <property type="component" value="Unassembled WGS sequence"/>
</dbReference>
<protein>
    <submittedName>
        <fullName evidence="2">Prion-inhibition and propagation-domain-containing protein</fullName>
    </submittedName>
</protein>
<dbReference type="InterPro" id="IPR038305">
    <property type="entry name" value="HeLo_sf"/>
</dbReference>
<keyword evidence="2" id="KW-0640">Prion</keyword>
<keyword evidence="2" id="KW-0034">Amyloid</keyword>
<proteinExistence type="predicted"/>
<accession>A0AA40AZY4</accession>
<dbReference type="Pfam" id="PF14479">
    <property type="entry name" value="HeLo"/>
    <property type="match status" value="1"/>
</dbReference>
<dbReference type="GO" id="GO:0004672">
    <property type="term" value="F:protein kinase activity"/>
    <property type="evidence" value="ECO:0007669"/>
    <property type="project" value="InterPro"/>
</dbReference>
<reference evidence="2" key="1">
    <citation type="submission" date="2023-06" db="EMBL/GenBank/DDBJ databases">
        <title>Genome-scale phylogeny and comparative genomics of the fungal order Sordariales.</title>
        <authorList>
            <consortium name="Lawrence Berkeley National Laboratory"/>
            <person name="Hensen N."/>
            <person name="Bonometti L."/>
            <person name="Westerberg I."/>
            <person name="Brannstrom I.O."/>
            <person name="Guillou S."/>
            <person name="Cros-Aarteil S."/>
            <person name="Calhoun S."/>
            <person name="Haridas S."/>
            <person name="Kuo A."/>
            <person name="Mondo S."/>
            <person name="Pangilinan J."/>
            <person name="Riley R."/>
            <person name="Labutti K."/>
            <person name="Andreopoulos B."/>
            <person name="Lipzen A."/>
            <person name="Chen C."/>
            <person name="Yanf M."/>
            <person name="Daum C."/>
            <person name="Ng V."/>
            <person name="Clum A."/>
            <person name="Steindorff A."/>
            <person name="Ohm R."/>
            <person name="Martin F."/>
            <person name="Silar P."/>
            <person name="Natvig D."/>
            <person name="Lalanne C."/>
            <person name="Gautier V."/>
            <person name="Ament-Velasquez S.L."/>
            <person name="Kruys A."/>
            <person name="Hutchinson M.I."/>
            <person name="Powell A.J."/>
            <person name="Barry K."/>
            <person name="Miller A.N."/>
            <person name="Grigoriev I.V."/>
            <person name="Debuchy R."/>
            <person name="Gladieux P."/>
            <person name="Thoren M.H."/>
            <person name="Johannesson H."/>
        </authorList>
    </citation>
    <scope>NUCLEOTIDE SEQUENCE</scope>
    <source>
        <strain evidence="2">SMH4607-1</strain>
    </source>
</reference>
<comment type="caution">
    <text evidence="2">The sequence shown here is derived from an EMBL/GenBank/DDBJ whole genome shotgun (WGS) entry which is preliminary data.</text>
</comment>
<evidence type="ECO:0000259" key="1">
    <source>
        <dbReference type="PROSITE" id="PS50011"/>
    </source>
</evidence>
<dbReference type="EMBL" id="JAUKUA010000002">
    <property type="protein sequence ID" value="KAK0725096.1"/>
    <property type="molecule type" value="Genomic_DNA"/>
</dbReference>
<dbReference type="InterPro" id="IPR011009">
    <property type="entry name" value="Kinase-like_dom_sf"/>
</dbReference>
<feature type="domain" description="Protein kinase" evidence="1">
    <location>
        <begin position="248"/>
        <end position="597"/>
    </location>
</feature>
<dbReference type="SUPFAM" id="SSF56112">
    <property type="entry name" value="Protein kinase-like (PK-like)"/>
    <property type="match status" value="1"/>
</dbReference>
<dbReference type="Gene3D" id="1.20.120.1020">
    <property type="entry name" value="Prion-inhibition and propagation, HeLo domain"/>
    <property type="match status" value="1"/>
</dbReference>
<evidence type="ECO:0000313" key="3">
    <source>
        <dbReference type="Proteomes" id="UP001172102"/>
    </source>
</evidence>
<dbReference type="AlphaFoldDB" id="A0AA40AZY4"/>
<dbReference type="PANTHER" id="PTHR37542">
    <property type="entry name" value="HELO DOMAIN-CONTAINING PROTEIN-RELATED"/>
    <property type="match status" value="1"/>
</dbReference>
<dbReference type="GO" id="GO:0005524">
    <property type="term" value="F:ATP binding"/>
    <property type="evidence" value="ECO:0007669"/>
    <property type="project" value="InterPro"/>
</dbReference>
<dbReference type="PROSITE" id="PS50011">
    <property type="entry name" value="PROTEIN_KINASE_DOM"/>
    <property type="match status" value="1"/>
</dbReference>
<gene>
    <name evidence="2" type="ORF">B0H67DRAFT_607444</name>
</gene>
<keyword evidence="3" id="KW-1185">Reference proteome</keyword>
<organism evidence="2 3">
    <name type="scientific">Lasiosphaeris hirsuta</name>
    <dbReference type="NCBI Taxonomy" id="260670"/>
    <lineage>
        <taxon>Eukaryota</taxon>
        <taxon>Fungi</taxon>
        <taxon>Dikarya</taxon>
        <taxon>Ascomycota</taxon>
        <taxon>Pezizomycotina</taxon>
        <taxon>Sordariomycetes</taxon>
        <taxon>Sordariomycetidae</taxon>
        <taxon>Sordariales</taxon>
        <taxon>Lasiosphaeriaceae</taxon>
        <taxon>Lasiosphaeris</taxon>
    </lineage>
</organism>
<dbReference type="InterPro" id="IPR029498">
    <property type="entry name" value="HeLo_dom"/>
</dbReference>
<sequence>MAELCLAIIPLCTKLLSECLHGYGLFVDAKDLGRTSQKLFWKFKIQEARLRIWAREWGLIGDEQGRQIAQLRDMDDYNIVTETLVRLSQLFQDFEQLQTRYGLAPAAETQNHQGRPLWRAPLDEIAARPRAGGPTVLSVHAALANDKNLDNLARRDLEKGKERDRTATIAEKARWAVADRSRFETMIKELQDYNDGLYCLLSSIERRRLRQALAPSVIPEQQGAAAVEDIRNAAGEYPDLATVANLAAQRLRIGGQGSAAAITAAAGTHPKLQIEGHRVVFDLSVPGNDALAQLGRALASYLDTESGASRRVLVEWKLYDKDVGEAVKQEHLQRLRELASLLHVGSKPPLLRVPRCLGFVADDWHPRIGFVFDYASDTAPWSLRHVLGGCQAVPHVGDRFRLAYQLSLSLGILHTAGWLHKGIRSENIIFSSPRPSPGTTTAPQLDEPQLVGFEYTRPNTPAAISDPIRDAGLERRLYWHPQCMDSEGRPRTRFEPALDVYALGVVLLEVGFWRRIDEFWHEEYSGRNDRFVKHLQNFYAPMLGAKMGKMYMEVVLACLSGEYRNAAGGRVDGDSISHTEGQGFHWAVVNKLSKLVA</sequence>
<dbReference type="Gene3D" id="1.10.510.10">
    <property type="entry name" value="Transferase(Phosphotransferase) domain 1"/>
    <property type="match status" value="1"/>
</dbReference>